<reference evidence="1" key="1">
    <citation type="submission" date="2022-11" db="EMBL/GenBank/DDBJ databases">
        <authorList>
            <person name="Petersen C."/>
        </authorList>
    </citation>
    <scope>NUCLEOTIDE SEQUENCE</scope>
    <source>
        <strain evidence="1">IBT 21917</strain>
    </source>
</reference>
<evidence type="ECO:0000313" key="1">
    <source>
        <dbReference type="EMBL" id="KAJ5180522.1"/>
    </source>
</evidence>
<name>A0A9W9IMM5_9EURO</name>
<reference evidence="1" key="2">
    <citation type="journal article" date="2023" name="IMA Fungus">
        <title>Comparative genomic study of the Penicillium genus elucidates a diverse pangenome and 15 lateral gene transfer events.</title>
        <authorList>
            <person name="Petersen C."/>
            <person name="Sorensen T."/>
            <person name="Nielsen M.R."/>
            <person name="Sondergaard T.E."/>
            <person name="Sorensen J.L."/>
            <person name="Fitzpatrick D.A."/>
            <person name="Frisvad J.C."/>
            <person name="Nielsen K.L."/>
        </authorList>
    </citation>
    <scope>NUCLEOTIDE SEQUENCE</scope>
    <source>
        <strain evidence="1">IBT 21917</strain>
    </source>
</reference>
<sequence length="290" mass="33641">MTCATGAKVDLIITSHNRPETMQSPSAQERVLWTTDTLEPVLLQLDVQTLLLAQRTCRLWHLLIHTSPAIQKALFYLADHNQRPVQNPLLAKVFPSFFPHPVTGETDANFTFMNFDTVQNPDKIIAYNRRRASWRRMFVQQPPPLNFVLVEYCSDHRNGHVQRKIIRPKDDTGKTDVHGVRMEVLYQFVVTNGPLRFETDHYHQMYWRTGAGASMTTHPWTGKSEVVEVLQQTLAQVDLVVYSKRPTISRCRSRDPRDRGAEEKRRRLIMPHWVSPVGNQLLYDMVNWEG</sequence>
<dbReference type="Proteomes" id="UP001146351">
    <property type="component" value="Unassembled WGS sequence"/>
</dbReference>
<gene>
    <name evidence="1" type="ORF">N7492_003732</name>
</gene>
<dbReference type="EMBL" id="JAPQKO010000002">
    <property type="protein sequence ID" value="KAJ5180522.1"/>
    <property type="molecule type" value="Genomic_DNA"/>
</dbReference>
<dbReference type="SUPFAM" id="SSF81383">
    <property type="entry name" value="F-box domain"/>
    <property type="match status" value="1"/>
</dbReference>
<comment type="caution">
    <text evidence="1">The sequence shown here is derived from an EMBL/GenBank/DDBJ whole genome shotgun (WGS) entry which is preliminary data.</text>
</comment>
<evidence type="ECO:0008006" key="3">
    <source>
        <dbReference type="Google" id="ProtNLM"/>
    </source>
</evidence>
<dbReference type="AlphaFoldDB" id="A0A9W9IMM5"/>
<dbReference type="InterPro" id="IPR036047">
    <property type="entry name" value="F-box-like_dom_sf"/>
</dbReference>
<dbReference type="OrthoDB" id="3800738at2759"/>
<organism evidence="1 2">
    <name type="scientific">Penicillium capsulatum</name>
    <dbReference type="NCBI Taxonomy" id="69766"/>
    <lineage>
        <taxon>Eukaryota</taxon>
        <taxon>Fungi</taxon>
        <taxon>Dikarya</taxon>
        <taxon>Ascomycota</taxon>
        <taxon>Pezizomycotina</taxon>
        <taxon>Eurotiomycetes</taxon>
        <taxon>Eurotiomycetidae</taxon>
        <taxon>Eurotiales</taxon>
        <taxon>Aspergillaceae</taxon>
        <taxon>Penicillium</taxon>
    </lineage>
</organism>
<proteinExistence type="predicted"/>
<evidence type="ECO:0000313" key="2">
    <source>
        <dbReference type="Proteomes" id="UP001146351"/>
    </source>
</evidence>
<accession>A0A9W9IMM5</accession>
<protein>
    <recommendedName>
        <fullName evidence="3">F-box domain-containing protein</fullName>
    </recommendedName>
</protein>
<keyword evidence="2" id="KW-1185">Reference proteome</keyword>